<dbReference type="AlphaFoldDB" id="A0A6J5Y861"/>
<evidence type="ECO:0000256" key="1">
    <source>
        <dbReference type="SAM" id="MobiDB-lite"/>
    </source>
</evidence>
<evidence type="ECO:0000313" key="3">
    <source>
        <dbReference type="Proteomes" id="UP000507245"/>
    </source>
</evidence>
<dbReference type="Proteomes" id="UP000507245">
    <property type="component" value="Unassembled WGS sequence"/>
</dbReference>
<dbReference type="EMBL" id="CAEKKB010000008">
    <property type="protein sequence ID" value="CAB4320617.1"/>
    <property type="molecule type" value="Genomic_DNA"/>
</dbReference>
<reference evidence="3" key="1">
    <citation type="journal article" date="2020" name="Genome Biol.">
        <title>Gamete binning: chromosome-level and haplotype-resolved genome assembly enabled by high-throughput single-cell sequencing of gamete genomes.</title>
        <authorList>
            <person name="Campoy J.A."/>
            <person name="Sun H."/>
            <person name="Goel M."/>
            <person name="Jiao W.-B."/>
            <person name="Folz-Donahue K."/>
            <person name="Wang N."/>
            <person name="Rubio M."/>
            <person name="Liu C."/>
            <person name="Kukat C."/>
            <person name="Ruiz D."/>
            <person name="Huettel B."/>
            <person name="Schneeberger K."/>
        </authorList>
    </citation>
    <scope>NUCLEOTIDE SEQUENCE [LARGE SCALE GENOMIC DNA]</scope>
    <source>
        <strain evidence="3">cv. Rojo Pasion</strain>
    </source>
</reference>
<accession>A0A6J5Y861</accession>
<name>A0A6J5Y861_PRUAR</name>
<feature type="region of interest" description="Disordered" evidence="1">
    <location>
        <begin position="1"/>
        <end position="29"/>
    </location>
</feature>
<gene>
    <name evidence="2" type="ORF">ORAREDHAP_LOCUS49503</name>
</gene>
<evidence type="ECO:0000313" key="2">
    <source>
        <dbReference type="EMBL" id="CAB4320617.1"/>
    </source>
</evidence>
<dbReference type="OrthoDB" id="1812916at2759"/>
<sequence>MGKGGIWGEKGKLDGKPKEDESKEKEDDSVEVEYKMWRAARLKRRNSCWRGNKSRNPLKRKWTQRLGVVRTGWDQINGVLQLKALMMADSLHQSSNNNRRRRSLYSASLEVYSRRIAQATRRRGDQFWPDLCPTSKQAGRFTGILSCA</sequence>
<feature type="compositionally biased region" description="Basic and acidic residues" evidence="1">
    <location>
        <begin position="9"/>
        <end position="29"/>
    </location>
</feature>
<organism evidence="2 3">
    <name type="scientific">Prunus armeniaca</name>
    <name type="common">Apricot</name>
    <name type="synonym">Armeniaca vulgaris</name>
    <dbReference type="NCBI Taxonomy" id="36596"/>
    <lineage>
        <taxon>Eukaryota</taxon>
        <taxon>Viridiplantae</taxon>
        <taxon>Streptophyta</taxon>
        <taxon>Embryophyta</taxon>
        <taxon>Tracheophyta</taxon>
        <taxon>Spermatophyta</taxon>
        <taxon>Magnoliopsida</taxon>
        <taxon>eudicotyledons</taxon>
        <taxon>Gunneridae</taxon>
        <taxon>Pentapetalae</taxon>
        <taxon>rosids</taxon>
        <taxon>fabids</taxon>
        <taxon>Rosales</taxon>
        <taxon>Rosaceae</taxon>
        <taxon>Amygdaloideae</taxon>
        <taxon>Amygdaleae</taxon>
        <taxon>Prunus</taxon>
    </lineage>
</organism>
<protein>
    <submittedName>
        <fullName evidence="2">Uncharacterized protein</fullName>
    </submittedName>
</protein>
<proteinExistence type="predicted"/>
<keyword evidence="3" id="KW-1185">Reference proteome</keyword>